<keyword evidence="5" id="KW-0539">Nucleus</keyword>
<dbReference type="HOGENOM" id="CLU_1768551_0_0_1"/>
<gene>
    <name evidence="8" type="ORF">X797_011541</name>
</gene>
<comment type="caution">
    <text evidence="8">The sequence shown here is derived from an EMBL/GenBank/DDBJ whole genome shotgun (WGS) entry which is preliminary data.</text>
</comment>
<dbReference type="GO" id="GO:0005634">
    <property type="term" value="C:nucleus"/>
    <property type="evidence" value="ECO:0007669"/>
    <property type="project" value="UniProtKB-SubCell"/>
</dbReference>
<dbReference type="AlphaFoldDB" id="A0A014N6L5"/>
<name>A0A014N6L5_9HYPO</name>
<dbReference type="GO" id="GO:0045944">
    <property type="term" value="P:positive regulation of transcription by RNA polymerase II"/>
    <property type="evidence" value="ECO:0007669"/>
    <property type="project" value="UniProtKB-ARBA"/>
</dbReference>
<evidence type="ECO:0000256" key="5">
    <source>
        <dbReference type="ARBA" id="ARBA00023242"/>
    </source>
</evidence>
<keyword evidence="3" id="KW-0238">DNA-binding</keyword>
<evidence type="ECO:0000259" key="7">
    <source>
        <dbReference type="PROSITE" id="PS50066"/>
    </source>
</evidence>
<protein>
    <recommendedName>
        <fullName evidence="7">MADS-box domain-containing protein</fullName>
    </recommendedName>
</protein>
<evidence type="ECO:0000256" key="3">
    <source>
        <dbReference type="ARBA" id="ARBA00023125"/>
    </source>
</evidence>
<dbReference type="PROSITE" id="PS50066">
    <property type="entry name" value="MADS_BOX_2"/>
    <property type="match status" value="1"/>
</dbReference>
<evidence type="ECO:0000256" key="6">
    <source>
        <dbReference type="SAM" id="MobiDB-lite"/>
    </source>
</evidence>
<dbReference type="eggNOG" id="KOG2820">
    <property type="taxonomic scope" value="Eukaryota"/>
</dbReference>
<dbReference type="SUPFAM" id="SSF55455">
    <property type="entry name" value="SRF-like"/>
    <property type="match status" value="1"/>
</dbReference>
<dbReference type="Proteomes" id="UP000030151">
    <property type="component" value="Unassembled WGS sequence"/>
</dbReference>
<dbReference type="InterPro" id="IPR036879">
    <property type="entry name" value="TF_MADSbox_sf"/>
</dbReference>
<dbReference type="GO" id="GO:0003677">
    <property type="term" value="F:DNA binding"/>
    <property type="evidence" value="ECO:0007669"/>
    <property type="project" value="UniProtKB-KW"/>
</dbReference>
<organism evidence="8 9">
    <name type="scientific">Metarhizium robertsii</name>
    <dbReference type="NCBI Taxonomy" id="568076"/>
    <lineage>
        <taxon>Eukaryota</taxon>
        <taxon>Fungi</taxon>
        <taxon>Dikarya</taxon>
        <taxon>Ascomycota</taxon>
        <taxon>Pezizomycotina</taxon>
        <taxon>Sordariomycetes</taxon>
        <taxon>Hypocreomycetidae</taxon>
        <taxon>Hypocreales</taxon>
        <taxon>Clavicipitaceae</taxon>
        <taxon>Metarhizium</taxon>
    </lineage>
</organism>
<evidence type="ECO:0000313" key="9">
    <source>
        <dbReference type="Proteomes" id="UP000030151"/>
    </source>
</evidence>
<reference evidence="8 9" key="1">
    <citation type="submission" date="2014-02" db="EMBL/GenBank/DDBJ databases">
        <title>The genome sequence of the entomopathogenic fungus Metarhizium robertsii ARSEF 2575.</title>
        <authorList>
            <person name="Giuliano Garisto Donzelli B."/>
            <person name="Roe B.A."/>
            <person name="Macmil S.L."/>
            <person name="Krasnoff S.B."/>
            <person name="Gibson D.M."/>
        </authorList>
    </citation>
    <scope>NUCLEOTIDE SEQUENCE [LARGE SCALE GENOMIC DNA]</scope>
    <source>
        <strain evidence="8 9">ARSEF 2575</strain>
    </source>
</reference>
<feature type="region of interest" description="Disordered" evidence="6">
    <location>
        <begin position="125"/>
        <end position="147"/>
    </location>
</feature>
<evidence type="ECO:0000313" key="8">
    <source>
        <dbReference type="EMBL" id="EXU95389.1"/>
    </source>
</evidence>
<keyword evidence="2" id="KW-0805">Transcription regulation</keyword>
<dbReference type="EMBL" id="JELW01000083">
    <property type="protein sequence ID" value="EXU95389.1"/>
    <property type="molecule type" value="Genomic_DNA"/>
</dbReference>
<dbReference type="GO" id="GO:0046983">
    <property type="term" value="F:protein dimerization activity"/>
    <property type="evidence" value="ECO:0007669"/>
    <property type="project" value="InterPro"/>
</dbReference>
<dbReference type="InterPro" id="IPR002100">
    <property type="entry name" value="TF_MADSbox"/>
</dbReference>
<evidence type="ECO:0000256" key="2">
    <source>
        <dbReference type="ARBA" id="ARBA00023015"/>
    </source>
</evidence>
<proteinExistence type="predicted"/>
<dbReference type="Pfam" id="PF00319">
    <property type="entry name" value="SRF-TF"/>
    <property type="match status" value="1"/>
</dbReference>
<dbReference type="Gene3D" id="3.40.1810.10">
    <property type="entry name" value="Transcription factor, MADS-box"/>
    <property type="match status" value="1"/>
</dbReference>
<keyword evidence="4" id="KW-0804">Transcription</keyword>
<evidence type="ECO:0000256" key="1">
    <source>
        <dbReference type="ARBA" id="ARBA00004123"/>
    </source>
</evidence>
<accession>A0A014N6L5</accession>
<sequence>MASCNLCYSRSSAFMTEPEARMFAAHEPCSVPQLTRPGPKQTSPSAPEKVDIKKAGKRRASKFSKRRRTVLKKVHDLHRDCDVEVYFMVQNKRSNQIWQYTTGILPPSQAELTTTFPLPIVLGPSNFGNKHEPGSTEPKLQPVSNSF</sequence>
<feature type="region of interest" description="Disordered" evidence="6">
    <location>
        <begin position="28"/>
        <end position="67"/>
    </location>
</feature>
<feature type="domain" description="MADS-box" evidence="7">
    <location>
        <begin position="58"/>
        <end position="89"/>
    </location>
</feature>
<feature type="compositionally biased region" description="Basic residues" evidence="6">
    <location>
        <begin position="55"/>
        <end position="67"/>
    </location>
</feature>
<comment type="subcellular location">
    <subcellularLocation>
        <location evidence="1">Nucleus</location>
    </subcellularLocation>
</comment>
<evidence type="ECO:0000256" key="4">
    <source>
        <dbReference type="ARBA" id="ARBA00023163"/>
    </source>
</evidence>